<dbReference type="SUPFAM" id="SSF50199">
    <property type="entry name" value="Staphylococcal nuclease"/>
    <property type="match status" value="1"/>
</dbReference>
<proteinExistence type="predicted"/>
<evidence type="ECO:0000259" key="1">
    <source>
        <dbReference type="PROSITE" id="PS50830"/>
    </source>
</evidence>
<reference evidence="2" key="1">
    <citation type="journal article" date="2015" name="Proc. Natl. Acad. Sci. U.S.A.">
        <title>Networks of energetic and metabolic interactions define dynamics in microbial communities.</title>
        <authorList>
            <person name="Embree M."/>
            <person name="Liu J.K."/>
            <person name="Al-Bassam M.M."/>
            <person name="Zengler K."/>
        </authorList>
    </citation>
    <scope>NUCLEOTIDE SEQUENCE</scope>
</reference>
<protein>
    <recommendedName>
        <fullName evidence="1">TNase-like domain-containing protein</fullName>
    </recommendedName>
</protein>
<dbReference type="EMBL" id="LNQE01000758">
    <property type="protein sequence ID" value="KUG25147.1"/>
    <property type="molecule type" value="Genomic_DNA"/>
</dbReference>
<organism evidence="2">
    <name type="scientific">hydrocarbon metagenome</name>
    <dbReference type="NCBI Taxonomy" id="938273"/>
    <lineage>
        <taxon>unclassified sequences</taxon>
        <taxon>metagenomes</taxon>
        <taxon>ecological metagenomes</taxon>
    </lineage>
</organism>
<feature type="domain" description="TNase-like" evidence="1">
    <location>
        <begin position="6"/>
        <end position="118"/>
    </location>
</feature>
<dbReference type="SMART" id="SM00318">
    <property type="entry name" value="SNc"/>
    <property type="match status" value="1"/>
</dbReference>
<comment type="caution">
    <text evidence="2">The sequence shown here is derived from an EMBL/GenBank/DDBJ whole genome shotgun (WGS) entry which is preliminary data.</text>
</comment>
<dbReference type="InterPro" id="IPR016071">
    <property type="entry name" value="Staphylococal_nuclease_OB-fold"/>
</dbReference>
<dbReference type="PROSITE" id="PS50830">
    <property type="entry name" value="TNASE_3"/>
    <property type="match status" value="1"/>
</dbReference>
<sequence>MEKTLYHYKAFVTAVYDGDTITVDIDLGLKTFIKGEKIRLYGINAPELRGAERPEGLISRDFLRETIINKNIFVRTFKDKKGKYGRYLGEIYLPDKKGKFINVNELMVKKGFAVYASY</sequence>
<dbReference type="Pfam" id="PF00565">
    <property type="entry name" value="SNase"/>
    <property type="match status" value="1"/>
</dbReference>
<name>A0A0W8FW57_9ZZZZ</name>
<accession>A0A0W8FW57</accession>
<dbReference type="InterPro" id="IPR035437">
    <property type="entry name" value="SNase_OB-fold_sf"/>
</dbReference>
<gene>
    <name evidence="2" type="ORF">ASZ90_005028</name>
</gene>
<evidence type="ECO:0000313" key="2">
    <source>
        <dbReference type="EMBL" id="KUG25147.1"/>
    </source>
</evidence>
<dbReference type="AlphaFoldDB" id="A0A0W8FW57"/>
<dbReference type="Gene3D" id="2.40.50.90">
    <property type="match status" value="1"/>
</dbReference>